<evidence type="ECO:0000256" key="3">
    <source>
        <dbReference type="ARBA" id="ARBA00022806"/>
    </source>
</evidence>
<evidence type="ECO:0000256" key="4">
    <source>
        <dbReference type="ARBA" id="ARBA00022840"/>
    </source>
</evidence>
<evidence type="ECO:0000259" key="6">
    <source>
        <dbReference type="SMART" id="SM00490"/>
    </source>
</evidence>
<sequence>MSGKAPDYGGKAYNAWTLADAQAILQFTESEMTEARRLIQQTPNIHMAVRTAEGPPARALALQRIQNQFPVTFDTTGNWNTRNLREWAVRFIMQKTYDSLRTGSTPSISTAYRSSQQTAAPSERTTYGETDVVLVPLETSIAVIRWVNAPEQREGQGGPGGVSSVQDGRETELQVPGGEGESGGVSGAQSGKEPGQQAEESDNGSDVDDDDPLDVCELGLVTIRSATAIKDPGEEHTAEDLNFPSFKGFAARKLTGRREPALHKYTLSWYHPGLDRHIRCDDADDWRAALKVMRAGLHVRNPTRFDFYLSKSVNGALPPLPHQTVTDKAATAGLDTNGEAARKEKEDDDAEKASQDAEKRARRDEARKKREEEARKRALEQLEQPASKPSASGRLGGRASPETVPDAAQKSTPGRRGRKPDTPIPTLATEENCGSKVRKHGQAAVDRFVELWNDRRAWMDEHRGFWRQKPTEMDFAPDAIEAALDIPMDHTLRLAAYCKDSTRNKAVDESTVAAAAADAVVAKFGISYGKQLERMDDPALVERARAFWRMPAEVWQCGAAGMTFFGLLPNTYVKNYQLFAVYVMIELGFDPHSGAFLCDDMGLGKTLELLLVWAVGVMLNDAWAEVEADWELAEDIPRHLPKDNQEPGAKCPVEDTEAWVYPFPCMCPADSVTRTRTEVRPGATLIAAPPSLGRSWFKELKKFIDLDQLDVQVRIAMAGAGAWDTDENERIAKLTAENCGFLHLDEDDEYRYDSYQHLIITTTSAYKNLILEAEGIGRGHEMRWRPGFRTEKVPGSRGRTRQVPTSPESYKHSVDLPVFWTTSINDEYHKAYSLNASYNKDALKHMPSWGRKYQATGTLIDNNIQTPVAGLRLMQMQWALQDEAYAKPDPQYNKRPFWKWMRQCWWEDIRFNGAAVERRVKRERSGDPTTVKSEQQADECIAAVKVAMDQYVIRRSGATRWLDGKAAVSMPANIHYDAILPLSNEQHAIGVGAELAAKRKRQLDFLYTRAPARAKSDHGHRSREYEALPDEEKARTPPPPPLSLMSKQLAALIGSDNLARAASTFPGLLDFYSVYESAEDEEEHAGEKRVNKIEEFGAPIVKEIIASINAAKGGRPGHDWMSHVDKWVAGSPKFDWIMDLIAKMDSRMTGDEEEEKLLMFSFHGTVGVILYLHMRYNLGMEDVAFIHASMKQEVRDATVAAFQDEEVPAKFDAQVPASVRMIISTYDLMGTGHTCTRAYRTVLIDPETTRKQEAQALARTNRVPQRKAITFSYRLYSPDSLIENHLILTQEARQHVMEEEGTGEGLGGDGKEDDELN</sequence>
<dbReference type="Gene3D" id="3.40.50.300">
    <property type="entry name" value="P-loop containing nucleotide triphosphate hydrolases"/>
    <property type="match status" value="2"/>
</dbReference>
<dbReference type="EMBL" id="JAVFHQ010000090">
    <property type="protein sequence ID" value="KAK4539546.1"/>
    <property type="molecule type" value="Genomic_DNA"/>
</dbReference>
<dbReference type="GO" id="GO:0006281">
    <property type="term" value="P:DNA repair"/>
    <property type="evidence" value="ECO:0007669"/>
    <property type="project" value="TreeGrafter"/>
</dbReference>
<dbReference type="PANTHER" id="PTHR45626:SF17">
    <property type="entry name" value="HELICASE-LIKE TRANSCRIPTION FACTOR"/>
    <property type="match status" value="1"/>
</dbReference>
<proteinExistence type="predicted"/>
<feature type="region of interest" description="Disordered" evidence="5">
    <location>
        <begin position="338"/>
        <end position="440"/>
    </location>
</feature>
<feature type="region of interest" description="Disordered" evidence="5">
    <location>
        <begin position="1013"/>
        <end position="1040"/>
    </location>
</feature>
<dbReference type="Pfam" id="PF00176">
    <property type="entry name" value="SNF2-rel_dom"/>
    <property type="match status" value="1"/>
</dbReference>
<feature type="compositionally biased region" description="Basic and acidic residues" evidence="5">
    <location>
        <begin position="1014"/>
        <end position="1035"/>
    </location>
</feature>
<feature type="compositionally biased region" description="Gly residues" evidence="5">
    <location>
        <begin position="177"/>
        <end position="186"/>
    </location>
</feature>
<name>A0AAV9J3Q2_9PEZI</name>
<dbReference type="InterPro" id="IPR001650">
    <property type="entry name" value="Helicase_C-like"/>
</dbReference>
<feature type="domain" description="Helicase C-terminal" evidence="6">
    <location>
        <begin position="1168"/>
        <end position="1264"/>
    </location>
</feature>
<dbReference type="GO" id="GO:0005524">
    <property type="term" value="F:ATP binding"/>
    <property type="evidence" value="ECO:0007669"/>
    <property type="project" value="UniProtKB-KW"/>
</dbReference>
<dbReference type="InterPro" id="IPR000330">
    <property type="entry name" value="SNF2_N"/>
</dbReference>
<protein>
    <recommendedName>
        <fullName evidence="6">Helicase C-terminal domain-containing protein</fullName>
    </recommendedName>
</protein>
<dbReference type="SMART" id="SM00490">
    <property type="entry name" value="HELICc"/>
    <property type="match status" value="1"/>
</dbReference>
<accession>A0AAV9J3Q2</accession>
<dbReference type="PANTHER" id="PTHR45626">
    <property type="entry name" value="TRANSCRIPTION TERMINATION FACTOR 2-RELATED"/>
    <property type="match status" value="1"/>
</dbReference>
<feature type="region of interest" description="Disordered" evidence="5">
    <location>
        <begin position="1297"/>
        <end position="1317"/>
    </location>
</feature>
<keyword evidence="8" id="KW-1185">Reference proteome</keyword>
<reference evidence="7 8" key="1">
    <citation type="submission" date="2021-11" db="EMBL/GenBank/DDBJ databases">
        <title>Black yeast isolated from Biological Soil Crust.</title>
        <authorList>
            <person name="Kurbessoian T."/>
        </authorList>
    </citation>
    <scope>NUCLEOTIDE SEQUENCE [LARGE SCALE GENOMIC DNA]</scope>
    <source>
        <strain evidence="7 8">CCFEE 5522</strain>
    </source>
</reference>
<dbReference type="SUPFAM" id="SSF52540">
    <property type="entry name" value="P-loop containing nucleoside triphosphate hydrolases"/>
    <property type="match status" value="2"/>
</dbReference>
<feature type="region of interest" description="Disordered" evidence="5">
    <location>
        <begin position="788"/>
        <end position="809"/>
    </location>
</feature>
<evidence type="ECO:0000256" key="2">
    <source>
        <dbReference type="ARBA" id="ARBA00022801"/>
    </source>
</evidence>
<dbReference type="InterPro" id="IPR050628">
    <property type="entry name" value="SNF2_RAD54_helicase_TF"/>
</dbReference>
<comment type="caution">
    <text evidence="7">The sequence shown here is derived from an EMBL/GenBank/DDBJ whole genome shotgun (WGS) entry which is preliminary data.</text>
</comment>
<keyword evidence="3" id="KW-0347">Helicase</keyword>
<evidence type="ECO:0000313" key="7">
    <source>
        <dbReference type="EMBL" id="KAK4539546.1"/>
    </source>
</evidence>
<dbReference type="GO" id="GO:0004386">
    <property type="term" value="F:helicase activity"/>
    <property type="evidence" value="ECO:0007669"/>
    <property type="project" value="UniProtKB-KW"/>
</dbReference>
<feature type="compositionally biased region" description="Basic and acidic residues" evidence="5">
    <location>
        <begin position="340"/>
        <end position="380"/>
    </location>
</feature>
<feature type="region of interest" description="Disordered" evidence="5">
    <location>
        <begin position="102"/>
        <end position="126"/>
    </location>
</feature>
<evidence type="ECO:0000256" key="1">
    <source>
        <dbReference type="ARBA" id="ARBA00022741"/>
    </source>
</evidence>
<dbReference type="GO" id="GO:0016787">
    <property type="term" value="F:hydrolase activity"/>
    <property type="evidence" value="ECO:0007669"/>
    <property type="project" value="UniProtKB-KW"/>
</dbReference>
<dbReference type="GO" id="GO:0005634">
    <property type="term" value="C:nucleus"/>
    <property type="evidence" value="ECO:0007669"/>
    <property type="project" value="TreeGrafter"/>
</dbReference>
<dbReference type="Proteomes" id="UP001324427">
    <property type="component" value="Unassembled WGS sequence"/>
</dbReference>
<evidence type="ECO:0000256" key="5">
    <source>
        <dbReference type="SAM" id="MobiDB-lite"/>
    </source>
</evidence>
<dbReference type="GO" id="GO:0008094">
    <property type="term" value="F:ATP-dependent activity, acting on DNA"/>
    <property type="evidence" value="ECO:0007669"/>
    <property type="project" value="TreeGrafter"/>
</dbReference>
<evidence type="ECO:0000313" key="8">
    <source>
        <dbReference type="Proteomes" id="UP001324427"/>
    </source>
</evidence>
<keyword evidence="1" id="KW-0547">Nucleotide-binding</keyword>
<keyword evidence="2" id="KW-0378">Hydrolase</keyword>
<organism evidence="7 8">
    <name type="scientific">Oleoguttula mirabilis</name>
    <dbReference type="NCBI Taxonomy" id="1507867"/>
    <lineage>
        <taxon>Eukaryota</taxon>
        <taxon>Fungi</taxon>
        <taxon>Dikarya</taxon>
        <taxon>Ascomycota</taxon>
        <taxon>Pezizomycotina</taxon>
        <taxon>Dothideomycetes</taxon>
        <taxon>Dothideomycetidae</taxon>
        <taxon>Mycosphaerellales</taxon>
        <taxon>Teratosphaeriaceae</taxon>
        <taxon>Oleoguttula</taxon>
    </lineage>
</organism>
<dbReference type="InterPro" id="IPR027417">
    <property type="entry name" value="P-loop_NTPase"/>
</dbReference>
<gene>
    <name evidence="7" type="ORF">LTR36_010823</name>
</gene>
<feature type="region of interest" description="Disordered" evidence="5">
    <location>
        <begin position="151"/>
        <end position="212"/>
    </location>
</feature>
<feature type="compositionally biased region" description="Acidic residues" evidence="5">
    <location>
        <begin position="199"/>
        <end position="212"/>
    </location>
</feature>
<keyword evidence="4" id="KW-0067">ATP-binding</keyword>